<dbReference type="EMBL" id="RDBF01000004">
    <property type="protein sequence ID" value="RLV56164.1"/>
    <property type="molecule type" value="Genomic_DNA"/>
</dbReference>
<proteinExistence type="predicted"/>
<dbReference type="PROSITE" id="PS01081">
    <property type="entry name" value="HTH_TETR_1"/>
    <property type="match status" value="1"/>
</dbReference>
<dbReference type="PANTHER" id="PTHR30055">
    <property type="entry name" value="HTH-TYPE TRANSCRIPTIONAL REGULATOR RUTR"/>
    <property type="match status" value="1"/>
</dbReference>
<sequence length="198" mass="21472">MRTVDPARHAARRAQILAGAATAFARKGYDRTTVKDICMSAGVGSGTLFHYFTDKRAIFHAILEADRDQLLADLADVDMRDPLSAFWHVVERTTTDLRDPMAGAMVLAILGQVTVDPAVGEILGAGDTAAHAVLAELIGRLQEAGQADPAWDPAHAATWVQTMTDGLYLRCGDEGFDADVELAQLRLVLTRMLDVRTR</sequence>
<dbReference type="PRINTS" id="PR00455">
    <property type="entry name" value="HTHTETR"/>
</dbReference>
<evidence type="ECO:0000256" key="5">
    <source>
        <dbReference type="PROSITE-ProRule" id="PRU00335"/>
    </source>
</evidence>
<dbReference type="InterPro" id="IPR009057">
    <property type="entry name" value="Homeodomain-like_sf"/>
</dbReference>
<name>A0A3L8PLR0_9ACTN</name>
<dbReference type="InterPro" id="IPR039538">
    <property type="entry name" value="BetI_C"/>
</dbReference>
<dbReference type="Pfam" id="PF00440">
    <property type="entry name" value="TetR_N"/>
    <property type="match status" value="1"/>
</dbReference>
<dbReference type="SUPFAM" id="SSF46689">
    <property type="entry name" value="Homeodomain-like"/>
    <property type="match status" value="1"/>
</dbReference>
<keyword evidence="2" id="KW-0805">Transcription regulation</keyword>
<dbReference type="SUPFAM" id="SSF48498">
    <property type="entry name" value="Tetracyclin repressor-like, C-terminal domain"/>
    <property type="match status" value="1"/>
</dbReference>
<dbReference type="InterPro" id="IPR036271">
    <property type="entry name" value="Tet_transcr_reg_TetR-rel_C_sf"/>
</dbReference>
<dbReference type="InterPro" id="IPR023772">
    <property type="entry name" value="DNA-bd_HTH_TetR-type_CS"/>
</dbReference>
<dbReference type="Gene3D" id="1.10.357.10">
    <property type="entry name" value="Tetracycline Repressor, domain 2"/>
    <property type="match status" value="1"/>
</dbReference>
<keyword evidence="8" id="KW-1185">Reference proteome</keyword>
<keyword evidence="1" id="KW-0678">Repressor</keyword>
<accession>A0A3L8PLR0</accession>
<dbReference type="Proteomes" id="UP000282515">
    <property type="component" value="Unassembled WGS sequence"/>
</dbReference>
<dbReference type="GO" id="GO:0000976">
    <property type="term" value="F:transcription cis-regulatory region binding"/>
    <property type="evidence" value="ECO:0007669"/>
    <property type="project" value="TreeGrafter"/>
</dbReference>
<dbReference type="Pfam" id="PF13977">
    <property type="entry name" value="TetR_C_6"/>
    <property type="match status" value="1"/>
</dbReference>
<evidence type="ECO:0000256" key="4">
    <source>
        <dbReference type="ARBA" id="ARBA00023163"/>
    </source>
</evidence>
<protein>
    <submittedName>
        <fullName evidence="7">TetR/AcrR family transcriptional regulator</fullName>
    </submittedName>
</protein>
<dbReference type="RefSeq" id="WP_121793823.1">
    <property type="nucleotide sequence ID" value="NZ_RDBF01000004.1"/>
</dbReference>
<dbReference type="InterPro" id="IPR001647">
    <property type="entry name" value="HTH_TetR"/>
</dbReference>
<dbReference type="OrthoDB" id="9805134at2"/>
<dbReference type="PROSITE" id="PS50977">
    <property type="entry name" value="HTH_TETR_2"/>
    <property type="match status" value="1"/>
</dbReference>
<evidence type="ECO:0000313" key="8">
    <source>
        <dbReference type="Proteomes" id="UP000282515"/>
    </source>
</evidence>
<dbReference type="AlphaFoldDB" id="A0A3L8PLR0"/>
<comment type="caution">
    <text evidence="7">The sequence shown here is derived from an EMBL/GenBank/DDBJ whole genome shotgun (WGS) entry which is preliminary data.</text>
</comment>
<evidence type="ECO:0000256" key="2">
    <source>
        <dbReference type="ARBA" id="ARBA00023015"/>
    </source>
</evidence>
<feature type="DNA-binding region" description="H-T-H motif" evidence="5">
    <location>
        <begin position="33"/>
        <end position="52"/>
    </location>
</feature>
<dbReference type="PANTHER" id="PTHR30055:SF226">
    <property type="entry name" value="HTH-TYPE TRANSCRIPTIONAL REGULATOR PKSA"/>
    <property type="match status" value="1"/>
</dbReference>
<evidence type="ECO:0000256" key="3">
    <source>
        <dbReference type="ARBA" id="ARBA00023125"/>
    </source>
</evidence>
<organism evidence="7 8">
    <name type="scientific">Aeromicrobium phragmitis</name>
    <dbReference type="NCBI Taxonomy" id="2478914"/>
    <lineage>
        <taxon>Bacteria</taxon>
        <taxon>Bacillati</taxon>
        <taxon>Actinomycetota</taxon>
        <taxon>Actinomycetes</taxon>
        <taxon>Propionibacteriales</taxon>
        <taxon>Nocardioidaceae</taxon>
        <taxon>Aeromicrobium</taxon>
    </lineage>
</organism>
<keyword evidence="3 5" id="KW-0238">DNA-binding</keyword>
<reference evidence="7 8" key="1">
    <citation type="submission" date="2018-10" db="EMBL/GenBank/DDBJ databases">
        <title>Aeromicrobium sp. 9W16Y-2 whole genome shotgun sequence.</title>
        <authorList>
            <person name="Li F."/>
        </authorList>
    </citation>
    <scope>NUCLEOTIDE SEQUENCE [LARGE SCALE GENOMIC DNA]</scope>
    <source>
        <strain evidence="7 8">9W16Y-2</strain>
    </source>
</reference>
<evidence type="ECO:0000256" key="1">
    <source>
        <dbReference type="ARBA" id="ARBA00022491"/>
    </source>
</evidence>
<dbReference type="GO" id="GO:0003700">
    <property type="term" value="F:DNA-binding transcription factor activity"/>
    <property type="evidence" value="ECO:0007669"/>
    <property type="project" value="TreeGrafter"/>
</dbReference>
<gene>
    <name evidence="7" type="ORF">D9V41_06915</name>
</gene>
<evidence type="ECO:0000313" key="7">
    <source>
        <dbReference type="EMBL" id="RLV56164.1"/>
    </source>
</evidence>
<feature type="domain" description="HTH tetR-type" evidence="6">
    <location>
        <begin position="10"/>
        <end position="70"/>
    </location>
</feature>
<evidence type="ECO:0000259" key="6">
    <source>
        <dbReference type="PROSITE" id="PS50977"/>
    </source>
</evidence>
<keyword evidence="4" id="KW-0804">Transcription</keyword>
<dbReference type="InterPro" id="IPR050109">
    <property type="entry name" value="HTH-type_TetR-like_transc_reg"/>
</dbReference>